<comment type="caution">
    <text evidence="1">The sequence shown here is derived from an EMBL/GenBank/DDBJ whole genome shotgun (WGS) entry which is preliminary data.</text>
</comment>
<protein>
    <submittedName>
        <fullName evidence="1">Uncharacterized protein</fullName>
    </submittedName>
</protein>
<keyword evidence="2" id="KW-1185">Reference proteome</keyword>
<dbReference type="Proteomes" id="UP000197097">
    <property type="component" value="Unassembled WGS sequence"/>
</dbReference>
<dbReference type="OrthoDB" id="7446440at2"/>
<reference evidence="1 2" key="1">
    <citation type="journal article" date="2002" name="Int. J. Syst. Evol. Microbiol.">
        <title>Sphingopyxis witflariensis sp. nov., isolated from activated sludge.</title>
        <authorList>
            <person name="Kampfer P."/>
            <person name="Witzenberger R."/>
            <person name="Denner E.B."/>
            <person name="Busse H.J."/>
            <person name="Neef A."/>
        </authorList>
    </citation>
    <scope>NUCLEOTIDE SEQUENCE [LARGE SCALE GENOMIC DNA]</scope>
    <source>
        <strain evidence="1 2">DSM 14551</strain>
    </source>
</reference>
<organism evidence="1 2">
    <name type="scientific">Sphingopyxis witflariensis</name>
    <dbReference type="NCBI Taxonomy" id="173675"/>
    <lineage>
        <taxon>Bacteria</taxon>
        <taxon>Pseudomonadati</taxon>
        <taxon>Pseudomonadota</taxon>
        <taxon>Alphaproteobacteria</taxon>
        <taxon>Sphingomonadales</taxon>
        <taxon>Sphingomonadaceae</taxon>
        <taxon>Sphingopyxis</taxon>
    </lineage>
</organism>
<name>A0A246JY14_9SPHN</name>
<dbReference type="EMBL" id="NISJ01000004">
    <property type="protein sequence ID" value="OWQ97907.1"/>
    <property type="molecule type" value="Genomic_DNA"/>
</dbReference>
<proteinExistence type="predicted"/>
<dbReference type="RefSeq" id="WP_088472519.1">
    <property type="nucleotide sequence ID" value="NZ_NISJ01000004.1"/>
</dbReference>
<dbReference type="AlphaFoldDB" id="A0A246JY14"/>
<accession>A0A246JY14</accession>
<sequence>MTYHVTTRRLGRDGALISFSLVYALQWQRAGRGYQLAATLQRIESDAPPEVLRLLSSALQPLVGETLTYLVAPDGRHVDMIDSDGLWERVAERTQALAAGADQPEARKLGAMLAALPAEERRRQASAEIRALVALANPDIPVAGGVRQDGAVRTIVTAEREILPIGEGARPLEVDNRWTIDTTTGLVLSEQRQSWIVEPGSKSRTLVEERMRVLHPGTNE</sequence>
<gene>
    <name evidence="1" type="ORF">CDQ91_09725</name>
</gene>
<evidence type="ECO:0000313" key="2">
    <source>
        <dbReference type="Proteomes" id="UP000197097"/>
    </source>
</evidence>
<evidence type="ECO:0000313" key="1">
    <source>
        <dbReference type="EMBL" id="OWQ97907.1"/>
    </source>
</evidence>